<dbReference type="InterPro" id="IPR050745">
    <property type="entry name" value="Multifunctional_regulatory"/>
</dbReference>
<dbReference type="PROSITE" id="PS50297">
    <property type="entry name" value="ANK_REP_REGION"/>
    <property type="match status" value="1"/>
</dbReference>
<evidence type="ECO:0000313" key="4">
    <source>
        <dbReference type="EnsemblProtists" id="EOD11983"/>
    </source>
</evidence>
<dbReference type="InterPro" id="IPR002110">
    <property type="entry name" value="Ankyrin_rpt"/>
</dbReference>
<proteinExistence type="predicted"/>
<evidence type="ECO:0000256" key="2">
    <source>
        <dbReference type="ARBA" id="ARBA00023043"/>
    </source>
</evidence>
<dbReference type="AlphaFoldDB" id="A0A0D3IL48"/>
<dbReference type="InterPro" id="IPR036770">
    <property type="entry name" value="Ankyrin_rpt-contain_sf"/>
</dbReference>
<dbReference type="Gene3D" id="1.25.40.20">
    <property type="entry name" value="Ankyrin repeat-containing domain"/>
    <property type="match status" value="1"/>
</dbReference>
<dbReference type="PANTHER" id="PTHR24189">
    <property type="entry name" value="MYOTROPHIN"/>
    <property type="match status" value="1"/>
</dbReference>
<dbReference type="Proteomes" id="UP000013827">
    <property type="component" value="Unassembled WGS sequence"/>
</dbReference>
<dbReference type="SUPFAM" id="SSF48403">
    <property type="entry name" value="Ankyrin repeat"/>
    <property type="match status" value="1"/>
</dbReference>
<dbReference type="GeneID" id="17258133"/>
<reference evidence="4" key="2">
    <citation type="submission" date="2024-10" db="UniProtKB">
        <authorList>
            <consortium name="EnsemblProtists"/>
        </authorList>
    </citation>
    <scope>IDENTIFICATION</scope>
</reference>
<feature type="repeat" description="ANK" evidence="3">
    <location>
        <begin position="65"/>
        <end position="97"/>
    </location>
</feature>
<dbReference type="PANTHER" id="PTHR24189:SF50">
    <property type="entry name" value="ANKYRIN REPEAT AND SOCS BOX PROTEIN 2"/>
    <property type="match status" value="1"/>
</dbReference>
<evidence type="ECO:0000256" key="1">
    <source>
        <dbReference type="ARBA" id="ARBA00022737"/>
    </source>
</evidence>
<dbReference type="SMART" id="SM00248">
    <property type="entry name" value="ANK"/>
    <property type="match status" value="2"/>
</dbReference>
<dbReference type="EnsemblProtists" id="EOD11983">
    <property type="protein sequence ID" value="EOD11983"/>
    <property type="gene ID" value="EMIHUDRAFT_247670"/>
</dbReference>
<dbReference type="HOGENOM" id="CLU_1477726_0_0_1"/>
<reference evidence="5" key="1">
    <citation type="journal article" date="2013" name="Nature">
        <title>Pan genome of the phytoplankton Emiliania underpins its global distribution.</title>
        <authorList>
            <person name="Read B.A."/>
            <person name="Kegel J."/>
            <person name="Klute M.J."/>
            <person name="Kuo A."/>
            <person name="Lefebvre S.C."/>
            <person name="Maumus F."/>
            <person name="Mayer C."/>
            <person name="Miller J."/>
            <person name="Monier A."/>
            <person name="Salamov A."/>
            <person name="Young J."/>
            <person name="Aguilar M."/>
            <person name="Claverie J.M."/>
            <person name="Frickenhaus S."/>
            <person name="Gonzalez K."/>
            <person name="Herman E.K."/>
            <person name="Lin Y.C."/>
            <person name="Napier J."/>
            <person name="Ogata H."/>
            <person name="Sarno A.F."/>
            <person name="Shmutz J."/>
            <person name="Schroeder D."/>
            <person name="de Vargas C."/>
            <person name="Verret F."/>
            <person name="von Dassow P."/>
            <person name="Valentin K."/>
            <person name="Van de Peer Y."/>
            <person name="Wheeler G."/>
            <person name="Dacks J.B."/>
            <person name="Delwiche C.F."/>
            <person name="Dyhrman S.T."/>
            <person name="Glockner G."/>
            <person name="John U."/>
            <person name="Richards T."/>
            <person name="Worden A.Z."/>
            <person name="Zhang X."/>
            <person name="Grigoriev I.V."/>
            <person name="Allen A.E."/>
            <person name="Bidle K."/>
            <person name="Borodovsky M."/>
            <person name="Bowler C."/>
            <person name="Brownlee C."/>
            <person name="Cock J.M."/>
            <person name="Elias M."/>
            <person name="Gladyshev V.N."/>
            <person name="Groth M."/>
            <person name="Guda C."/>
            <person name="Hadaegh A."/>
            <person name="Iglesias-Rodriguez M.D."/>
            <person name="Jenkins J."/>
            <person name="Jones B.M."/>
            <person name="Lawson T."/>
            <person name="Leese F."/>
            <person name="Lindquist E."/>
            <person name="Lobanov A."/>
            <person name="Lomsadze A."/>
            <person name="Malik S.B."/>
            <person name="Marsh M.E."/>
            <person name="Mackinder L."/>
            <person name="Mock T."/>
            <person name="Mueller-Roeber B."/>
            <person name="Pagarete A."/>
            <person name="Parker M."/>
            <person name="Probert I."/>
            <person name="Quesneville H."/>
            <person name="Raines C."/>
            <person name="Rensing S.A."/>
            <person name="Riano-Pachon D.M."/>
            <person name="Richier S."/>
            <person name="Rokitta S."/>
            <person name="Shiraiwa Y."/>
            <person name="Soanes D.M."/>
            <person name="van der Giezen M."/>
            <person name="Wahlund T.M."/>
            <person name="Williams B."/>
            <person name="Wilson W."/>
            <person name="Wolfe G."/>
            <person name="Wurch L.L."/>
        </authorList>
    </citation>
    <scope>NUCLEOTIDE SEQUENCE</scope>
</reference>
<organism evidence="4 5">
    <name type="scientific">Emiliania huxleyi (strain CCMP1516)</name>
    <dbReference type="NCBI Taxonomy" id="280463"/>
    <lineage>
        <taxon>Eukaryota</taxon>
        <taxon>Haptista</taxon>
        <taxon>Haptophyta</taxon>
        <taxon>Prymnesiophyceae</taxon>
        <taxon>Isochrysidales</taxon>
        <taxon>Noelaerhabdaceae</taxon>
        <taxon>Emiliania</taxon>
    </lineage>
</organism>
<keyword evidence="1" id="KW-0677">Repeat</keyword>
<name>A0A0D3IL48_EMIH1</name>
<sequence length="183" mass="19160">MDAGFVDRAGSLQTAAAPIENVKPLLTAAGEAGHASVLAQLLEHKADPNAVITGSYAGSYGSRGTWETPLCAAAMGGHLDAVKVLVENGAEVNRPGKSGDTPYALARRHKEVREWLVINGAVAEGRKNKLDVGKFASLGLQLGAGPSQHVAESRDIGNLTSEVRGEQPTTFLPRRHGQERGSC</sequence>
<evidence type="ECO:0008006" key="6">
    <source>
        <dbReference type="Google" id="ProtNLM"/>
    </source>
</evidence>
<dbReference type="Pfam" id="PF12796">
    <property type="entry name" value="Ank_2"/>
    <property type="match status" value="1"/>
</dbReference>
<dbReference type="STRING" id="2903.R1BPN3"/>
<keyword evidence="2 3" id="KW-0040">ANK repeat</keyword>
<accession>A0A0D3IL48</accession>
<dbReference type="eggNOG" id="KOG4177">
    <property type="taxonomic scope" value="Eukaryota"/>
</dbReference>
<dbReference type="PROSITE" id="PS50088">
    <property type="entry name" value="ANK_REPEAT"/>
    <property type="match status" value="1"/>
</dbReference>
<evidence type="ECO:0000256" key="3">
    <source>
        <dbReference type="PROSITE-ProRule" id="PRU00023"/>
    </source>
</evidence>
<keyword evidence="5" id="KW-1185">Reference proteome</keyword>
<dbReference type="KEGG" id="ehx:EMIHUDRAFT_247670"/>
<protein>
    <recommendedName>
        <fullName evidence="6">Ankyrin repeat protein</fullName>
    </recommendedName>
</protein>
<evidence type="ECO:0000313" key="5">
    <source>
        <dbReference type="Proteomes" id="UP000013827"/>
    </source>
</evidence>
<dbReference type="PaxDb" id="2903-EOD11983"/>
<dbReference type="RefSeq" id="XP_005764412.1">
    <property type="nucleotide sequence ID" value="XM_005764355.1"/>
</dbReference>